<reference evidence="3 4" key="1">
    <citation type="submission" date="2017-08" db="EMBL/GenBank/DDBJ databases">
        <title>Mesorhizobium wenxinae sp. nov., a novel rhizobial species isolated from root nodules of chickpea (Cicer arietinum L.).</title>
        <authorList>
            <person name="Zhang J."/>
        </authorList>
    </citation>
    <scope>NUCLEOTIDE SEQUENCE [LARGE SCALE GENOMIC DNA]</scope>
    <source>
        <strain evidence="4">WYCCWR 10019</strain>
    </source>
</reference>
<accession>A0A271KKT7</accession>
<dbReference type="RefSeq" id="WP_095518433.1">
    <property type="nucleotide sequence ID" value="NZ_NPKH01000017.1"/>
</dbReference>
<dbReference type="SUPFAM" id="SSF51735">
    <property type="entry name" value="NAD(P)-binding Rossmann-fold domains"/>
    <property type="match status" value="1"/>
</dbReference>
<dbReference type="Gene3D" id="3.30.1780.10">
    <property type="entry name" value="ornithine cyclodeaminase, domain 1"/>
    <property type="match status" value="1"/>
</dbReference>
<keyword evidence="2" id="KW-1133">Transmembrane helix</keyword>
<dbReference type="GO" id="GO:0005737">
    <property type="term" value="C:cytoplasm"/>
    <property type="evidence" value="ECO:0007669"/>
    <property type="project" value="TreeGrafter"/>
</dbReference>
<dbReference type="PIRSF" id="PIRSF001439">
    <property type="entry name" value="CryM"/>
    <property type="match status" value="1"/>
</dbReference>
<dbReference type="InterPro" id="IPR023401">
    <property type="entry name" value="ODC_N"/>
</dbReference>
<keyword evidence="4" id="KW-1185">Reference proteome</keyword>
<dbReference type="EMBL" id="NPKH01000017">
    <property type="protein sequence ID" value="PAP95717.1"/>
    <property type="molecule type" value="Genomic_DNA"/>
</dbReference>
<dbReference type="Gene3D" id="3.40.50.720">
    <property type="entry name" value="NAD(P)-binding Rossmann-like Domain"/>
    <property type="match status" value="1"/>
</dbReference>
<gene>
    <name evidence="3" type="ORF">CIT31_09665</name>
</gene>
<protein>
    <recommendedName>
        <fullName evidence="5">Ornithine cyclodeaminase</fullName>
    </recommendedName>
</protein>
<dbReference type="InterPro" id="IPR036291">
    <property type="entry name" value="NAD(P)-bd_dom_sf"/>
</dbReference>
<dbReference type="Pfam" id="PF02423">
    <property type="entry name" value="OCD_Mu_crystall"/>
    <property type="match status" value="1"/>
</dbReference>
<evidence type="ECO:0000256" key="2">
    <source>
        <dbReference type="SAM" id="Phobius"/>
    </source>
</evidence>
<evidence type="ECO:0000313" key="4">
    <source>
        <dbReference type="Proteomes" id="UP000215931"/>
    </source>
</evidence>
<comment type="similarity">
    <text evidence="1">Belongs to the ornithine cyclodeaminase/mu-crystallin family.</text>
</comment>
<sequence>MNDQLLYLSGAEIAALRPNPADLRLSLARAFRLHAQHRVQVRPKQTLAIAPGHFFQALCAASPEPPYAAAKWVGIAAENSGRGLSNVNGLIILSDFNTGQPLAIMDGNSLTVLRTAAMSALAAEYLARPDSASIGFVGCGQQALGHLDAMYDLFPRLAEAVCFDRTVTSARRLAVIAREKGLQSRETTMADDALACDIVITTVPGTATLTPFLDATLLRPGSFVSAVDLGRSWRVETFNVFDLRVVDDRAQAEDPENQSKLAYPGPFDSDLAMLASGVERGRSSDSRQRTLFLFPGFALADLAVASALFEIAIRTGRGVGLQR</sequence>
<comment type="caution">
    <text evidence="3">The sequence shown here is derived from an EMBL/GenBank/DDBJ whole genome shotgun (WGS) entry which is preliminary data.</text>
</comment>
<organism evidence="3 4">
    <name type="scientific">Mesorhizobium wenxiniae</name>
    <dbReference type="NCBI Taxonomy" id="2014805"/>
    <lineage>
        <taxon>Bacteria</taxon>
        <taxon>Pseudomonadati</taxon>
        <taxon>Pseudomonadota</taxon>
        <taxon>Alphaproteobacteria</taxon>
        <taxon>Hyphomicrobiales</taxon>
        <taxon>Phyllobacteriaceae</taxon>
        <taxon>Mesorhizobium</taxon>
    </lineage>
</organism>
<dbReference type="PANTHER" id="PTHR13812:SF19">
    <property type="entry name" value="KETIMINE REDUCTASE MU-CRYSTALLIN"/>
    <property type="match status" value="1"/>
</dbReference>
<evidence type="ECO:0000313" key="3">
    <source>
        <dbReference type="EMBL" id="PAP95717.1"/>
    </source>
</evidence>
<dbReference type="PANTHER" id="PTHR13812">
    <property type="entry name" value="KETIMINE REDUCTASE MU-CRYSTALLIN"/>
    <property type="match status" value="1"/>
</dbReference>
<dbReference type="AlphaFoldDB" id="A0A271KKT7"/>
<dbReference type="InterPro" id="IPR003462">
    <property type="entry name" value="ODC_Mu_crystall"/>
</dbReference>
<evidence type="ECO:0008006" key="5">
    <source>
        <dbReference type="Google" id="ProtNLM"/>
    </source>
</evidence>
<evidence type="ECO:0000256" key="1">
    <source>
        <dbReference type="ARBA" id="ARBA00008903"/>
    </source>
</evidence>
<feature type="transmembrane region" description="Helical" evidence="2">
    <location>
        <begin position="292"/>
        <end position="313"/>
    </location>
</feature>
<keyword evidence="2" id="KW-0812">Transmembrane</keyword>
<proteinExistence type="inferred from homology"/>
<name>A0A271KKT7_9HYPH</name>
<keyword evidence="2" id="KW-0472">Membrane</keyword>
<dbReference type="Proteomes" id="UP000215931">
    <property type="component" value="Unassembled WGS sequence"/>
</dbReference>
<dbReference type="OrthoDB" id="9785971at2"/>